<dbReference type="Gene3D" id="3.10.105.10">
    <property type="entry name" value="Dipeptide-binding Protein, Domain 3"/>
    <property type="match status" value="1"/>
</dbReference>
<gene>
    <name evidence="5" type="ORF">DPF_1711</name>
</gene>
<sequence length="550" mass="63417">MRDICLVWPVIIVCLLMGCDSFESPPSISHGQHVAMAMDEIADEQAVPGGRIVLGSIGEPSNLIPPLASDGASHELAEYLYVALLRYNKNIELEPWAARSYEVLDGGQRLRFTLRDDIRWFDGQPLTTEDVEFTYKLMIDPETPTAYAENFKAIKSFNLIDKYTFEVTYDRPFARALLTWASLILPKHVLEKENLLDTPYSRNPMGAGPYRLKEWEPGRRIVLEANEDYFEGRPNIDTVVYRFIPDTTTMFMELKSGNLDMMNLSPQQYLYQTKGPLWEQGFAKYTYLSFSYAYLGYNLQRPLFADVRVRRAIAHAIDKEEIVKGVLLGQGQSTIGPYKPGTWVYNTSIRDYVHDPERARALLAQAGWKDRDGDGWLDKDGHAFRFTILTNQGNNLRIKAATIIQYRLKQIGIDVRIRTVEWATFIKEFVDKGRFDALILGWNILQDPDIYNVWHSSKAVPGGLNFVGYKNKELDALLDKGRRLMDPRERKPVYDRIQEILHRDQPYCFLYVPMSLPIVQKRFRGIEPAPAGITYNFNDWWIPKTLQLTR</sequence>
<dbReference type="PANTHER" id="PTHR30290:SF38">
    <property type="entry name" value="D,D-DIPEPTIDE-BINDING PERIPLASMIC PROTEIN DDPA-RELATED"/>
    <property type="match status" value="1"/>
</dbReference>
<feature type="domain" description="Solute-binding protein family 5" evidence="4">
    <location>
        <begin position="92"/>
        <end position="450"/>
    </location>
</feature>
<dbReference type="Pfam" id="PF00496">
    <property type="entry name" value="SBP_bac_5"/>
    <property type="match status" value="1"/>
</dbReference>
<dbReference type="STRING" id="1592317.DPF_1711"/>
<dbReference type="Gene3D" id="3.90.76.10">
    <property type="entry name" value="Dipeptide-binding Protein, Domain 1"/>
    <property type="match status" value="1"/>
</dbReference>
<evidence type="ECO:0000259" key="4">
    <source>
        <dbReference type="Pfam" id="PF00496"/>
    </source>
</evidence>
<comment type="similarity">
    <text evidence="1">Belongs to the bacterial solute-binding protein 5 family.</text>
</comment>
<evidence type="ECO:0000256" key="1">
    <source>
        <dbReference type="ARBA" id="ARBA00005695"/>
    </source>
</evidence>
<proteinExistence type="inferred from homology"/>
<dbReference type="Gene3D" id="3.40.190.10">
    <property type="entry name" value="Periplasmic binding protein-like II"/>
    <property type="match status" value="1"/>
</dbReference>
<dbReference type="AlphaFoldDB" id="A0A194AFY3"/>
<dbReference type="SUPFAM" id="SSF53850">
    <property type="entry name" value="Periplasmic binding protein-like II"/>
    <property type="match status" value="1"/>
</dbReference>
<dbReference type="PANTHER" id="PTHR30290">
    <property type="entry name" value="PERIPLASMIC BINDING COMPONENT OF ABC TRANSPORTER"/>
    <property type="match status" value="1"/>
</dbReference>
<comment type="caution">
    <text evidence="5">The sequence shown here is derived from an EMBL/GenBank/DDBJ whole genome shotgun (WGS) entry which is preliminary data.</text>
</comment>
<dbReference type="GO" id="GO:1904680">
    <property type="term" value="F:peptide transmembrane transporter activity"/>
    <property type="evidence" value="ECO:0007669"/>
    <property type="project" value="TreeGrafter"/>
</dbReference>
<dbReference type="Proteomes" id="UP000095200">
    <property type="component" value="Unassembled WGS sequence"/>
</dbReference>
<protein>
    <submittedName>
        <fullName evidence="5">Peptide-binding protein</fullName>
    </submittedName>
</protein>
<dbReference type="InterPro" id="IPR000914">
    <property type="entry name" value="SBP_5_dom"/>
</dbReference>
<dbReference type="EMBL" id="BDFE01000016">
    <property type="protein sequence ID" value="GAU08992.1"/>
    <property type="molecule type" value="Genomic_DNA"/>
</dbReference>
<dbReference type="GO" id="GO:0015833">
    <property type="term" value="P:peptide transport"/>
    <property type="evidence" value="ECO:0007669"/>
    <property type="project" value="TreeGrafter"/>
</dbReference>
<dbReference type="OrthoDB" id="9772924at2"/>
<dbReference type="GO" id="GO:0043190">
    <property type="term" value="C:ATP-binding cassette (ABC) transporter complex"/>
    <property type="evidence" value="ECO:0007669"/>
    <property type="project" value="InterPro"/>
</dbReference>
<dbReference type="GO" id="GO:0030288">
    <property type="term" value="C:outer membrane-bounded periplasmic space"/>
    <property type="evidence" value="ECO:0007669"/>
    <property type="project" value="UniProtKB-ARBA"/>
</dbReference>
<evidence type="ECO:0000313" key="6">
    <source>
        <dbReference type="Proteomes" id="UP000095200"/>
    </source>
</evidence>
<dbReference type="RefSeq" id="WP_069859321.1">
    <property type="nucleotide sequence ID" value="NZ_BDFE01000016.1"/>
</dbReference>
<dbReference type="FunFam" id="3.10.105.10:FF:000006">
    <property type="entry name" value="Peptide ABC transporter substrate-binding protein"/>
    <property type="match status" value="1"/>
</dbReference>
<keyword evidence="6" id="KW-1185">Reference proteome</keyword>
<reference evidence="6" key="1">
    <citation type="submission" date="2016-06" db="EMBL/GenBank/DDBJ databases">
        <title>Draft genome sequence of Desulfoplanes formicivorans strain Pf12B.</title>
        <authorList>
            <person name="Watanabe M."/>
            <person name="Kojima H."/>
            <person name="Fukui M."/>
        </authorList>
    </citation>
    <scope>NUCLEOTIDE SEQUENCE [LARGE SCALE GENOMIC DNA]</scope>
    <source>
        <strain evidence="6">Pf12B</strain>
    </source>
</reference>
<evidence type="ECO:0000256" key="3">
    <source>
        <dbReference type="ARBA" id="ARBA00022729"/>
    </source>
</evidence>
<dbReference type="InterPro" id="IPR030678">
    <property type="entry name" value="Peptide/Ni-bd"/>
</dbReference>
<accession>A0A194AFY3</accession>
<dbReference type="PROSITE" id="PS51257">
    <property type="entry name" value="PROKAR_LIPOPROTEIN"/>
    <property type="match status" value="1"/>
</dbReference>
<evidence type="ECO:0000313" key="5">
    <source>
        <dbReference type="EMBL" id="GAU08992.1"/>
    </source>
</evidence>
<dbReference type="PIRSF" id="PIRSF002741">
    <property type="entry name" value="MppA"/>
    <property type="match status" value="1"/>
</dbReference>
<dbReference type="CDD" id="cd08514">
    <property type="entry name" value="PBP2_AppA_like"/>
    <property type="match status" value="1"/>
</dbReference>
<evidence type="ECO:0000256" key="2">
    <source>
        <dbReference type="ARBA" id="ARBA00022448"/>
    </source>
</evidence>
<dbReference type="InterPro" id="IPR039424">
    <property type="entry name" value="SBP_5"/>
</dbReference>
<keyword evidence="3" id="KW-0732">Signal</keyword>
<keyword evidence="2" id="KW-0813">Transport</keyword>
<organism evidence="5 6">
    <name type="scientific">Desulfoplanes formicivorans</name>
    <dbReference type="NCBI Taxonomy" id="1592317"/>
    <lineage>
        <taxon>Bacteria</taxon>
        <taxon>Pseudomonadati</taxon>
        <taxon>Thermodesulfobacteriota</taxon>
        <taxon>Desulfovibrionia</taxon>
        <taxon>Desulfovibrionales</taxon>
        <taxon>Desulfoplanaceae</taxon>
        <taxon>Desulfoplanes</taxon>
    </lineage>
</organism>
<name>A0A194AFY3_9BACT</name>